<keyword evidence="3" id="KW-1185">Reference proteome</keyword>
<accession>A0A1D9P201</accession>
<feature type="transmembrane region" description="Helical" evidence="1">
    <location>
        <begin position="81"/>
        <end position="99"/>
    </location>
</feature>
<reference evidence="3" key="1">
    <citation type="submission" date="2016-10" db="EMBL/GenBank/DDBJ databases">
        <title>The complete genome sequence of the rumen bacterium Butyrivibrio hungatei MB2003.</title>
        <authorList>
            <person name="Palevich N."/>
            <person name="Kelly W.J."/>
            <person name="Leahy S.C."/>
            <person name="Altermann E."/>
            <person name="Rakonjac J."/>
            <person name="Attwood G.T."/>
        </authorList>
    </citation>
    <scope>NUCLEOTIDE SEQUENCE [LARGE SCALE GENOMIC DNA]</scope>
    <source>
        <strain evidence="3">MB2003</strain>
    </source>
</reference>
<dbReference type="InterPro" id="IPR052722">
    <property type="entry name" value="PgpH_phosphodiesterase"/>
</dbReference>
<proteinExistence type="predicted"/>
<feature type="transmembrane region" description="Helical" evidence="1">
    <location>
        <begin position="167"/>
        <end position="191"/>
    </location>
</feature>
<evidence type="ECO:0000313" key="3">
    <source>
        <dbReference type="Proteomes" id="UP000179284"/>
    </source>
</evidence>
<evidence type="ECO:0008006" key="4">
    <source>
        <dbReference type="Google" id="ProtNLM"/>
    </source>
</evidence>
<dbReference type="KEGG" id="bhu:bhn_I1486"/>
<name>A0A1D9P201_9FIRM</name>
<dbReference type="PANTHER" id="PTHR36442">
    <property type="entry name" value="CYCLIC-DI-AMP PHOSPHODIESTERASE PGPH"/>
    <property type="match status" value="1"/>
</dbReference>
<keyword evidence="1" id="KW-0812">Transmembrane</keyword>
<dbReference type="PANTHER" id="PTHR36442:SF1">
    <property type="entry name" value="CYCLIC-DI-AMP PHOSPHODIESTERASE PGPH"/>
    <property type="match status" value="1"/>
</dbReference>
<keyword evidence="1" id="KW-0472">Membrane</keyword>
<evidence type="ECO:0000256" key="1">
    <source>
        <dbReference type="SAM" id="Phobius"/>
    </source>
</evidence>
<organism evidence="2 3">
    <name type="scientific">Butyrivibrio hungatei</name>
    <dbReference type="NCBI Taxonomy" id="185008"/>
    <lineage>
        <taxon>Bacteria</taxon>
        <taxon>Bacillati</taxon>
        <taxon>Bacillota</taxon>
        <taxon>Clostridia</taxon>
        <taxon>Lachnospirales</taxon>
        <taxon>Lachnospiraceae</taxon>
        <taxon>Butyrivibrio</taxon>
    </lineage>
</organism>
<sequence length="405" mass="46555">MRMETEKSSVMIKFIYGALFCLTGVIVFAFSFFMGKSYEAILRNVIVSLIISGTIIFMLLDAFTRGRSGLSYDNYDKKSRFMIIYVVVLILSCIFALIPNEFWPYMSLFVMMALFSNSEIAIVSGVGFATISVMLEENGNFGELFMYVLAGCVAVAMFRDLKENTSIGFPVFISLVTQAVLLIAFNVLFLNRTLSINILILPILNLMLNLIILLIFLNMFGVYVIRRSNDMYMEINDAEFSLLVQLKEKNKDEYFRAIHTAYLAERLALGLGFNARAVKACSYYHRIGVLDGSLKWSDVEHYYTENNFPIEAIEFLKEYMEPQKGKVKSKEALTVQLSETVIASIMYLLNKNSDADIDYDKLIDKIIDKKIQDGELMDYAITFRELEQMRKLLKKEKLYYGFLRR</sequence>
<gene>
    <name evidence="2" type="ORF">bhn_I1486</name>
</gene>
<feature type="transmembrane region" description="Helical" evidence="1">
    <location>
        <begin position="12"/>
        <end position="34"/>
    </location>
</feature>
<keyword evidence="1" id="KW-1133">Transmembrane helix</keyword>
<dbReference type="AlphaFoldDB" id="A0A1D9P201"/>
<dbReference type="Proteomes" id="UP000179284">
    <property type="component" value="Chromosome I"/>
</dbReference>
<protein>
    <recommendedName>
        <fullName evidence="4">HD domain-containing protein</fullName>
    </recommendedName>
</protein>
<dbReference type="EMBL" id="CP017831">
    <property type="protein sequence ID" value="AOZ96519.1"/>
    <property type="molecule type" value="Genomic_DNA"/>
</dbReference>
<feature type="transmembrane region" description="Helical" evidence="1">
    <location>
        <begin position="40"/>
        <end position="60"/>
    </location>
</feature>
<evidence type="ECO:0000313" key="2">
    <source>
        <dbReference type="EMBL" id="AOZ96519.1"/>
    </source>
</evidence>
<feature type="transmembrane region" description="Helical" evidence="1">
    <location>
        <begin position="203"/>
        <end position="225"/>
    </location>
</feature>
<feature type="transmembrane region" description="Helical" evidence="1">
    <location>
        <begin position="105"/>
        <end position="132"/>
    </location>
</feature>
<feature type="transmembrane region" description="Helical" evidence="1">
    <location>
        <begin position="144"/>
        <end position="161"/>
    </location>
</feature>